<organism evidence="2 3">
    <name type="scientific">Platanthera zijinensis</name>
    <dbReference type="NCBI Taxonomy" id="2320716"/>
    <lineage>
        <taxon>Eukaryota</taxon>
        <taxon>Viridiplantae</taxon>
        <taxon>Streptophyta</taxon>
        <taxon>Embryophyta</taxon>
        <taxon>Tracheophyta</taxon>
        <taxon>Spermatophyta</taxon>
        <taxon>Magnoliopsida</taxon>
        <taxon>Liliopsida</taxon>
        <taxon>Asparagales</taxon>
        <taxon>Orchidaceae</taxon>
        <taxon>Orchidoideae</taxon>
        <taxon>Orchideae</taxon>
        <taxon>Orchidinae</taxon>
        <taxon>Platanthera</taxon>
    </lineage>
</organism>
<sequence length="121" mass="14091">MSALWANQIWDLVHLPLGQICVDCKWVFAIKHGPDETNQRLNARFVVRGFTQQQDLDYEVTFSPVVKLNTIRVLISLVVHRHWKLHQLDVKNVFLNDDLQEIIYMQQPLGFETTGSLLHVV</sequence>
<protein>
    <recommendedName>
        <fullName evidence="1">Reverse transcriptase Ty1/copia-type domain-containing protein</fullName>
    </recommendedName>
</protein>
<evidence type="ECO:0000313" key="2">
    <source>
        <dbReference type="EMBL" id="KAK8951386.1"/>
    </source>
</evidence>
<comment type="caution">
    <text evidence="2">The sequence shown here is derived from an EMBL/GenBank/DDBJ whole genome shotgun (WGS) entry which is preliminary data.</text>
</comment>
<dbReference type="AlphaFoldDB" id="A0AAP0GCL6"/>
<dbReference type="Pfam" id="PF07727">
    <property type="entry name" value="RVT_2"/>
    <property type="match status" value="1"/>
</dbReference>
<name>A0AAP0GCL6_9ASPA</name>
<dbReference type="EMBL" id="JBBWWQ010000003">
    <property type="protein sequence ID" value="KAK8951386.1"/>
    <property type="molecule type" value="Genomic_DNA"/>
</dbReference>
<dbReference type="Proteomes" id="UP001418222">
    <property type="component" value="Unassembled WGS sequence"/>
</dbReference>
<dbReference type="InterPro" id="IPR013103">
    <property type="entry name" value="RVT_2"/>
</dbReference>
<evidence type="ECO:0000313" key="3">
    <source>
        <dbReference type="Proteomes" id="UP001418222"/>
    </source>
</evidence>
<feature type="domain" description="Reverse transcriptase Ty1/copia-type" evidence="1">
    <location>
        <begin position="7"/>
        <end position="114"/>
    </location>
</feature>
<keyword evidence="3" id="KW-1185">Reference proteome</keyword>
<evidence type="ECO:0000259" key="1">
    <source>
        <dbReference type="Pfam" id="PF07727"/>
    </source>
</evidence>
<proteinExistence type="predicted"/>
<accession>A0AAP0GCL6</accession>
<reference evidence="2 3" key="1">
    <citation type="journal article" date="2022" name="Nat. Plants">
        <title>Genomes of leafy and leafless Platanthera orchids illuminate the evolution of mycoheterotrophy.</title>
        <authorList>
            <person name="Li M.H."/>
            <person name="Liu K.W."/>
            <person name="Li Z."/>
            <person name="Lu H.C."/>
            <person name="Ye Q.L."/>
            <person name="Zhang D."/>
            <person name="Wang J.Y."/>
            <person name="Li Y.F."/>
            <person name="Zhong Z.M."/>
            <person name="Liu X."/>
            <person name="Yu X."/>
            <person name="Liu D.K."/>
            <person name="Tu X.D."/>
            <person name="Liu B."/>
            <person name="Hao Y."/>
            <person name="Liao X.Y."/>
            <person name="Jiang Y.T."/>
            <person name="Sun W.H."/>
            <person name="Chen J."/>
            <person name="Chen Y.Q."/>
            <person name="Ai Y."/>
            <person name="Zhai J.W."/>
            <person name="Wu S.S."/>
            <person name="Zhou Z."/>
            <person name="Hsiao Y.Y."/>
            <person name="Wu W.L."/>
            <person name="Chen Y.Y."/>
            <person name="Lin Y.F."/>
            <person name="Hsu J.L."/>
            <person name="Li C.Y."/>
            <person name="Wang Z.W."/>
            <person name="Zhao X."/>
            <person name="Zhong W.Y."/>
            <person name="Ma X.K."/>
            <person name="Ma L."/>
            <person name="Huang J."/>
            <person name="Chen G.Z."/>
            <person name="Huang M.Z."/>
            <person name="Huang L."/>
            <person name="Peng D.H."/>
            <person name="Luo Y.B."/>
            <person name="Zou S.Q."/>
            <person name="Chen S.P."/>
            <person name="Lan S."/>
            <person name="Tsai W.C."/>
            <person name="Van de Peer Y."/>
            <person name="Liu Z.J."/>
        </authorList>
    </citation>
    <scope>NUCLEOTIDE SEQUENCE [LARGE SCALE GENOMIC DNA]</scope>
    <source>
        <strain evidence="2">Lor287</strain>
    </source>
</reference>
<gene>
    <name evidence="2" type="ORF">KSP39_PZI003285</name>
</gene>